<comment type="cofactor">
    <cofactor evidence="1 8">
        <name>Mg(2+)</name>
        <dbReference type="ChEBI" id="CHEBI:18420"/>
    </cofactor>
</comment>
<dbReference type="Pfam" id="PF01850">
    <property type="entry name" value="PIN"/>
    <property type="match status" value="1"/>
</dbReference>
<evidence type="ECO:0000256" key="8">
    <source>
        <dbReference type="HAMAP-Rule" id="MF_00265"/>
    </source>
</evidence>
<dbReference type="CDD" id="cd18755">
    <property type="entry name" value="PIN_MtVapC3_VapC21-like"/>
    <property type="match status" value="1"/>
</dbReference>
<dbReference type="Gene3D" id="3.40.50.1010">
    <property type="entry name" value="5'-nuclease"/>
    <property type="match status" value="1"/>
</dbReference>
<keyword evidence="6 8" id="KW-0460">Magnesium</keyword>
<keyword evidence="2 8" id="KW-1277">Toxin-antitoxin system</keyword>
<dbReference type="PANTHER" id="PTHR33653">
    <property type="entry name" value="RIBONUCLEASE VAPC2"/>
    <property type="match status" value="1"/>
</dbReference>
<name>A0AA41PZ08_9ACTN</name>
<reference evidence="10" key="1">
    <citation type="submission" date="2022-01" db="EMBL/GenBank/DDBJ databases">
        <title>Genome-Based Taxonomic Classification of the Phylum Actinobacteria.</title>
        <authorList>
            <person name="Gao Y."/>
        </authorList>
    </citation>
    <scope>NUCLEOTIDE SEQUENCE</scope>
    <source>
        <strain evidence="10">KLBMP 8922</strain>
    </source>
</reference>
<keyword evidence="8" id="KW-0800">Toxin</keyword>
<evidence type="ECO:0000256" key="4">
    <source>
        <dbReference type="ARBA" id="ARBA00022723"/>
    </source>
</evidence>
<dbReference type="InterPro" id="IPR050556">
    <property type="entry name" value="Type_II_TA_system_RNase"/>
</dbReference>
<dbReference type="InterPro" id="IPR029060">
    <property type="entry name" value="PIN-like_dom_sf"/>
</dbReference>
<keyword evidence="3 8" id="KW-0540">Nuclease</keyword>
<keyword evidence="4 8" id="KW-0479">Metal-binding</keyword>
<sequence length="136" mass="15034">MSFLADKSAFVRVGLPLVESVWDDWVDAGEIRLCQVTKAEILYSARSWADFEILEDTLEAGFPHARMPDDAWSSIADTQRQLARIGHHRGPGIADLLIAACARFHGLTVLHYDADFDTIAKVTGQPTQWLSPPGSL</sequence>
<evidence type="ECO:0000256" key="7">
    <source>
        <dbReference type="ARBA" id="ARBA00038093"/>
    </source>
</evidence>
<evidence type="ECO:0000313" key="10">
    <source>
        <dbReference type="EMBL" id="MCF2528393.1"/>
    </source>
</evidence>
<dbReference type="GO" id="GO:0000287">
    <property type="term" value="F:magnesium ion binding"/>
    <property type="evidence" value="ECO:0007669"/>
    <property type="project" value="UniProtKB-UniRule"/>
</dbReference>
<dbReference type="InterPro" id="IPR022907">
    <property type="entry name" value="VapC_family"/>
</dbReference>
<dbReference type="EMBL" id="JAKFHA010000006">
    <property type="protein sequence ID" value="MCF2528393.1"/>
    <property type="molecule type" value="Genomic_DNA"/>
</dbReference>
<feature type="binding site" evidence="8">
    <location>
        <position position="95"/>
    </location>
    <ligand>
        <name>Mg(2+)</name>
        <dbReference type="ChEBI" id="CHEBI:18420"/>
    </ligand>
</feature>
<dbReference type="PANTHER" id="PTHR33653:SF1">
    <property type="entry name" value="RIBONUCLEASE VAPC2"/>
    <property type="match status" value="1"/>
</dbReference>
<feature type="domain" description="PIN" evidence="9">
    <location>
        <begin position="6"/>
        <end position="121"/>
    </location>
</feature>
<accession>A0AA41PZ08</accession>
<dbReference type="EC" id="3.1.-.-" evidence="8"/>
<dbReference type="AlphaFoldDB" id="A0AA41PZ08"/>
<evidence type="ECO:0000256" key="2">
    <source>
        <dbReference type="ARBA" id="ARBA00022649"/>
    </source>
</evidence>
<protein>
    <recommendedName>
        <fullName evidence="8">Ribonuclease VapC</fullName>
        <shortName evidence="8">RNase VapC</shortName>
        <ecNumber evidence="8">3.1.-.-</ecNumber>
    </recommendedName>
    <alternativeName>
        <fullName evidence="8">Toxin VapC</fullName>
    </alternativeName>
</protein>
<dbReference type="Proteomes" id="UP001165378">
    <property type="component" value="Unassembled WGS sequence"/>
</dbReference>
<comment type="caution">
    <text evidence="10">The sequence shown here is derived from an EMBL/GenBank/DDBJ whole genome shotgun (WGS) entry which is preliminary data.</text>
</comment>
<dbReference type="RefSeq" id="WP_235052552.1">
    <property type="nucleotide sequence ID" value="NZ_JAKFHA010000006.1"/>
</dbReference>
<proteinExistence type="inferred from homology"/>
<dbReference type="GO" id="GO:0016787">
    <property type="term" value="F:hydrolase activity"/>
    <property type="evidence" value="ECO:0007669"/>
    <property type="project" value="UniProtKB-KW"/>
</dbReference>
<dbReference type="SUPFAM" id="SSF88723">
    <property type="entry name" value="PIN domain-like"/>
    <property type="match status" value="1"/>
</dbReference>
<evidence type="ECO:0000256" key="1">
    <source>
        <dbReference type="ARBA" id="ARBA00001946"/>
    </source>
</evidence>
<evidence type="ECO:0000256" key="3">
    <source>
        <dbReference type="ARBA" id="ARBA00022722"/>
    </source>
</evidence>
<feature type="binding site" evidence="8">
    <location>
        <position position="6"/>
    </location>
    <ligand>
        <name>Mg(2+)</name>
        <dbReference type="ChEBI" id="CHEBI:18420"/>
    </ligand>
</feature>
<gene>
    <name evidence="8" type="primary">vapC</name>
    <name evidence="10" type="ORF">LZ495_14350</name>
</gene>
<dbReference type="HAMAP" id="MF_00265">
    <property type="entry name" value="VapC_Nob1"/>
    <property type="match status" value="1"/>
</dbReference>
<evidence type="ECO:0000256" key="5">
    <source>
        <dbReference type="ARBA" id="ARBA00022801"/>
    </source>
</evidence>
<organism evidence="10 11">
    <name type="scientific">Yinghuangia soli</name>
    <dbReference type="NCBI Taxonomy" id="2908204"/>
    <lineage>
        <taxon>Bacteria</taxon>
        <taxon>Bacillati</taxon>
        <taxon>Actinomycetota</taxon>
        <taxon>Actinomycetes</taxon>
        <taxon>Kitasatosporales</taxon>
        <taxon>Streptomycetaceae</taxon>
        <taxon>Yinghuangia</taxon>
    </lineage>
</organism>
<dbReference type="InterPro" id="IPR002716">
    <property type="entry name" value="PIN_dom"/>
</dbReference>
<dbReference type="GO" id="GO:0090729">
    <property type="term" value="F:toxin activity"/>
    <property type="evidence" value="ECO:0007669"/>
    <property type="project" value="UniProtKB-KW"/>
</dbReference>
<keyword evidence="11" id="KW-1185">Reference proteome</keyword>
<evidence type="ECO:0000256" key="6">
    <source>
        <dbReference type="ARBA" id="ARBA00022842"/>
    </source>
</evidence>
<dbReference type="GO" id="GO:0004540">
    <property type="term" value="F:RNA nuclease activity"/>
    <property type="evidence" value="ECO:0007669"/>
    <property type="project" value="InterPro"/>
</dbReference>
<evidence type="ECO:0000259" key="9">
    <source>
        <dbReference type="Pfam" id="PF01850"/>
    </source>
</evidence>
<comment type="similarity">
    <text evidence="7 8">Belongs to the PINc/VapC protein family.</text>
</comment>
<comment type="function">
    <text evidence="8">Toxic component of a toxin-antitoxin (TA) system. An RNase.</text>
</comment>
<evidence type="ECO:0000313" key="11">
    <source>
        <dbReference type="Proteomes" id="UP001165378"/>
    </source>
</evidence>
<keyword evidence="5 8" id="KW-0378">Hydrolase</keyword>